<dbReference type="SUPFAM" id="SSF103473">
    <property type="entry name" value="MFS general substrate transporter"/>
    <property type="match status" value="1"/>
</dbReference>
<accession>A0ABQ1NYR6</accession>
<feature type="transmembrane region" description="Helical" evidence="5">
    <location>
        <begin position="18"/>
        <end position="40"/>
    </location>
</feature>
<feature type="transmembrane region" description="Helical" evidence="5">
    <location>
        <begin position="229"/>
        <end position="250"/>
    </location>
</feature>
<sequence>MTDGAGGRERATPVQRRVLTVAILASFIAVLDGFVVNLALPALARELGGGLTAQQWVVDAYLLTLGAFILLAGAISDVVGRGRILQLGLWGFGVTSLLCAAAPDPGLLVAGRALQGVCGAMLVPSALSLIMAHFDGPRQAAAIGTWTASTGAATVVAPLIGGLAVDLIGWRVIFVVNVLPIGVCLALLPALLRADRRRPDARIDVLGGALTVAGLGGLVFALIEAGRLGWAHPLVLGSAVVGVAGLVGLVRHERRTPAPMIPPDLLRIRNVAWGNAATFGIYGALGLSSLVLTLYLQQVAGLGATTAGLATLPTTVLLIVFSAPVGRLAGRLGARWFMTAGPLLAALGHVLMLRVGAELNYPTDLLPGVLLFGAGLAVTVAPLTSAILGAVPPDVAGVGSAINNAVARIAGLVTTATAGLVIGGSLDTAALHRVLLVCAALLATGALLSAVGIRTPSPATGPADVPRA</sequence>
<dbReference type="PROSITE" id="PS50850">
    <property type="entry name" value="MFS"/>
    <property type="match status" value="1"/>
</dbReference>
<feature type="transmembrane region" description="Helical" evidence="5">
    <location>
        <begin position="203"/>
        <end position="223"/>
    </location>
</feature>
<evidence type="ECO:0000259" key="6">
    <source>
        <dbReference type="PROSITE" id="PS50850"/>
    </source>
</evidence>
<organism evidence="7 8">
    <name type="scientific">Tersicoccus solisilvae</name>
    <dbReference type="NCBI Taxonomy" id="1882339"/>
    <lineage>
        <taxon>Bacteria</taxon>
        <taxon>Bacillati</taxon>
        <taxon>Actinomycetota</taxon>
        <taxon>Actinomycetes</taxon>
        <taxon>Micrococcales</taxon>
        <taxon>Micrococcaceae</taxon>
        <taxon>Tersicoccus</taxon>
    </lineage>
</organism>
<feature type="transmembrane region" description="Helical" evidence="5">
    <location>
        <begin position="170"/>
        <end position="191"/>
    </location>
</feature>
<dbReference type="Gene3D" id="1.20.1720.10">
    <property type="entry name" value="Multidrug resistance protein D"/>
    <property type="match status" value="1"/>
</dbReference>
<reference evidence="8" key="1">
    <citation type="journal article" date="2019" name="Int. J. Syst. Evol. Microbiol.">
        <title>The Global Catalogue of Microorganisms (GCM) 10K type strain sequencing project: providing services to taxonomists for standard genome sequencing and annotation.</title>
        <authorList>
            <consortium name="The Broad Institute Genomics Platform"/>
            <consortium name="The Broad Institute Genome Sequencing Center for Infectious Disease"/>
            <person name="Wu L."/>
            <person name="Ma J."/>
        </authorList>
    </citation>
    <scope>NUCLEOTIDE SEQUENCE [LARGE SCALE GENOMIC DNA]</scope>
    <source>
        <strain evidence="8">CGMCC 1.15480</strain>
    </source>
</reference>
<evidence type="ECO:0000313" key="7">
    <source>
        <dbReference type="EMBL" id="GGC87085.1"/>
    </source>
</evidence>
<dbReference type="Gene3D" id="1.20.1250.20">
    <property type="entry name" value="MFS general substrate transporter like domains"/>
    <property type="match status" value="1"/>
</dbReference>
<dbReference type="InterPro" id="IPR020846">
    <property type="entry name" value="MFS_dom"/>
</dbReference>
<protein>
    <submittedName>
        <fullName evidence="7">MFS transporter</fullName>
    </submittedName>
</protein>
<feature type="transmembrane region" description="Helical" evidence="5">
    <location>
        <begin position="369"/>
        <end position="393"/>
    </location>
</feature>
<gene>
    <name evidence="7" type="ORF">GCM10011512_12510</name>
</gene>
<feature type="domain" description="Major facilitator superfamily (MFS) profile" evidence="6">
    <location>
        <begin position="18"/>
        <end position="457"/>
    </location>
</feature>
<feature type="transmembrane region" description="Helical" evidence="5">
    <location>
        <begin position="405"/>
        <end position="424"/>
    </location>
</feature>
<proteinExistence type="predicted"/>
<feature type="transmembrane region" description="Helical" evidence="5">
    <location>
        <begin position="109"/>
        <end position="131"/>
    </location>
</feature>
<keyword evidence="2 5" id="KW-0812">Transmembrane</keyword>
<feature type="transmembrane region" description="Helical" evidence="5">
    <location>
        <begin position="87"/>
        <end position="103"/>
    </location>
</feature>
<comment type="caution">
    <text evidence="7">The sequence shown here is derived from an EMBL/GenBank/DDBJ whole genome shotgun (WGS) entry which is preliminary data.</text>
</comment>
<feature type="transmembrane region" description="Helical" evidence="5">
    <location>
        <begin position="430"/>
        <end position="453"/>
    </location>
</feature>
<dbReference type="PANTHER" id="PTHR42718:SF42">
    <property type="entry name" value="EXPORT PROTEIN"/>
    <property type="match status" value="1"/>
</dbReference>
<feature type="transmembrane region" description="Helical" evidence="5">
    <location>
        <begin position="271"/>
        <end position="296"/>
    </location>
</feature>
<feature type="transmembrane region" description="Helical" evidence="5">
    <location>
        <begin position="60"/>
        <end position="80"/>
    </location>
</feature>
<keyword evidence="3 5" id="KW-1133">Transmembrane helix</keyword>
<dbReference type="RefSeq" id="WP_229659816.1">
    <property type="nucleotide sequence ID" value="NZ_BMJI01000005.1"/>
</dbReference>
<dbReference type="Pfam" id="PF07690">
    <property type="entry name" value="MFS_1"/>
    <property type="match status" value="1"/>
</dbReference>
<feature type="transmembrane region" description="Helical" evidence="5">
    <location>
        <begin position="302"/>
        <end position="324"/>
    </location>
</feature>
<dbReference type="EMBL" id="BMJI01000005">
    <property type="protein sequence ID" value="GGC87085.1"/>
    <property type="molecule type" value="Genomic_DNA"/>
</dbReference>
<comment type="subcellular location">
    <subcellularLocation>
        <location evidence="1">Cell membrane</location>
        <topology evidence="1">Multi-pass membrane protein</topology>
    </subcellularLocation>
</comment>
<keyword evidence="8" id="KW-1185">Reference proteome</keyword>
<name>A0ABQ1NYR6_9MICC</name>
<dbReference type="Proteomes" id="UP000597761">
    <property type="component" value="Unassembled WGS sequence"/>
</dbReference>
<evidence type="ECO:0000256" key="1">
    <source>
        <dbReference type="ARBA" id="ARBA00004651"/>
    </source>
</evidence>
<dbReference type="InterPro" id="IPR011701">
    <property type="entry name" value="MFS"/>
</dbReference>
<evidence type="ECO:0000256" key="5">
    <source>
        <dbReference type="SAM" id="Phobius"/>
    </source>
</evidence>
<evidence type="ECO:0000313" key="8">
    <source>
        <dbReference type="Proteomes" id="UP000597761"/>
    </source>
</evidence>
<dbReference type="CDD" id="cd17321">
    <property type="entry name" value="MFS_MMR_MDR_like"/>
    <property type="match status" value="1"/>
</dbReference>
<evidence type="ECO:0000256" key="2">
    <source>
        <dbReference type="ARBA" id="ARBA00022692"/>
    </source>
</evidence>
<evidence type="ECO:0000256" key="4">
    <source>
        <dbReference type="ARBA" id="ARBA00023136"/>
    </source>
</evidence>
<feature type="transmembrane region" description="Helical" evidence="5">
    <location>
        <begin position="336"/>
        <end position="357"/>
    </location>
</feature>
<keyword evidence="4 5" id="KW-0472">Membrane</keyword>
<dbReference type="PANTHER" id="PTHR42718">
    <property type="entry name" value="MAJOR FACILITATOR SUPERFAMILY MULTIDRUG TRANSPORTER MFSC"/>
    <property type="match status" value="1"/>
</dbReference>
<feature type="transmembrane region" description="Helical" evidence="5">
    <location>
        <begin position="143"/>
        <end position="164"/>
    </location>
</feature>
<evidence type="ECO:0000256" key="3">
    <source>
        <dbReference type="ARBA" id="ARBA00022989"/>
    </source>
</evidence>
<dbReference type="InterPro" id="IPR036259">
    <property type="entry name" value="MFS_trans_sf"/>
</dbReference>